<dbReference type="InterPro" id="IPR036188">
    <property type="entry name" value="FAD/NAD-bd_sf"/>
</dbReference>
<keyword evidence="4" id="KW-0274">FAD</keyword>
<evidence type="ECO:0000313" key="7">
    <source>
        <dbReference type="EMBL" id="ATY58847.1"/>
    </source>
</evidence>
<dbReference type="Gene3D" id="3.50.50.100">
    <property type="match status" value="1"/>
</dbReference>
<evidence type="ECO:0000256" key="2">
    <source>
        <dbReference type="ARBA" id="ARBA00005272"/>
    </source>
</evidence>
<dbReference type="InterPro" id="IPR051169">
    <property type="entry name" value="NADH-Q_oxidoreductase"/>
</dbReference>
<organism evidence="7 8">
    <name type="scientific">Cordyceps militaris</name>
    <name type="common">Caterpillar fungus</name>
    <name type="synonym">Clavaria militaris</name>
    <dbReference type="NCBI Taxonomy" id="73501"/>
    <lineage>
        <taxon>Eukaryota</taxon>
        <taxon>Fungi</taxon>
        <taxon>Dikarya</taxon>
        <taxon>Ascomycota</taxon>
        <taxon>Pezizomycotina</taxon>
        <taxon>Sordariomycetes</taxon>
        <taxon>Hypocreomycetidae</taxon>
        <taxon>Hypocreales</taxon>
        <taxon>Cordycipitaceae</taxon>
        <taxon>Cordyceps</taxon>
    </lineage>
</organism>
<evidence type="ECO:0000256" key="1">
    <source>
        <dbReference type="ARBA" id="ARBA00001974"/>
    </source>
</evidence>
<dbReference type="PRINTS" id="PR00368">
    <property type="entry name" value="FADPNR"/>
</dbReference>
<dbReference type="Pfam" id="PF07992">
    <property type="entry name" value="Pyr_redox_2"/>
    <property type="match status" value="1"/>
</dbReference>
<accession>A0A2H4S6V8</accession>
<protein>
    <submittedName>
        <fullName evidence="7">Pyridine nucleotide-disulfide oxidoreductase family</fullName>
    </submittedName>
</protein>
<evidence type="ECO:0000313" key="8">
    <source>
        <dbReference type="Proteomes" id="UP000323067"/>
    </source>
</evidence>
<dbReference type="InterPro" id="IPR023753">
    <property type="entry name" value="FAD/NAD-binding_dom"/>
</dbReference>
<dbReference type="GO" id="GO:0003955">
    <property type="term" value="F:NAD(P)H dehydrogenase (quinone) activity"/>
    <property type="evidence" value="ECO:0007669"/>
    <property type="project" value="TreeGrafter"/>
</dbReference>
<dbReference type="OrthoDB" id="5376590at2759"/>
<dbReference type="VEuPathDB" id="FungiDB:CCM_05743"/>
<evidence type="ECO:0000256" key="4">
    <source>
        <dbReference type="ARBA" id="ARBA00022827"/>
    </source>
</evidence>
<dbReference type="EMBL" id="CP023322">
    <property type="protein sequence ID" value="ATY58847.1"/>
    <property type="molecule type" value="Genomic_DNA"/>
</dbReference>
<dbReference type="AlphaFoldDB" id="A0A2H4S6V8"/>
<dbReference type="VEuPathDB" id="FungiDB:A9K55_003122"/>
<dbReference type="SUPFAM" id="SSF51905">
    <property type="entry name" value="FAD/NAD(P)-binding domain"/>
    <property type="match status" value="2"/>
</dbReference>
<proteinExistence type="inferred from homology"/>
<dbReference type="PANTHER" id="PTHR42913:SF3">
    <property type="entry name" value="64 KDA MITOCHONDRIAL NADH DEHYDROGENASE (EUROFUNG)"/>
    <property type="match status" value="1"/>
</dbReference>
<dbReference type="GO" id="GO:0019646">
    <property type="term" value="P:aerobic electron transport chain"/>
    <property type="evidence" value="ECO:0007669"/>
    <property type="project" value="TreeGrafter"/>
</dbReference>
<keyword evidence="3" id="KW-0285">Flavoprotein</keyword>
<sequence length="414" mass="42784">MPERILIIGAGFAGLWSALSAQRLIQLRNKQNDVHVVVIAPKPSLVVRPRLYEANPSAMAHDIAPLLHATGIQFLEGVVHTIDPSSSTITYASDTAGVATTTLSYDRLVLAAGSSVVRPEGVQGLSAHAFDIDSLASAATLDAHLKSLASLPPSAARDTVVVCGAGFTGIELATELPARLGRHMRIILVDPSDAVGAQLGAGPRPAIAAALAALRVETRLGSGIARVDRTGVTLASGAHIPTLTAVWTAGVRATPLTAQIAEDRDALGRVRVDAALRVPSARAVFVTGDAAHAVADPGAGQTALMCCQHALLLGRIAGHNAAAGLVGAPLVDYAQAAYNCCLDLGGHGAVICRGWQRDVMLEGDMAKRVKQYINGTLIYPPTDAAEALAAADPGLYGDSDELFRKMIETIKGAA</sequence>
<comment type="similarity">
    <text evidence="2">Belongs to the NADH dehydrogenase family.</text>
</comment>
<feature type="domain" description="FAD/NAD(P)-binding" evidence="6">
    <location>
        <begin position="4"/>
        <end position="309"/>
    </location>
</feature>
<dbReference type="PANTHER" id="PTHR42913">
    <property type="entry name" value="APOPTOSIS-INDUCING FACTOR 1"/>
    <property type="match status" value="1"/>
</dbReference>
<name>A0A2H4S6V8_CORMI</name>
<evidence type="ECO:0000256" key="3">
    <source>
        <dbReference type="ARBA" id="ARBA00022630"/>
    </source>
</evidence>
<evidence type="ECO:0000256" key="5">
    <source>
        <dbReference type="ARBA" id="ARBA00023002"/>
    </source>
</evidence>
<evidence type="ECO:0000259" key="6">
    <source>
        <dbReference type="Pfam" id="PF07992"/>
    </source>
</evidence>
<comment type="cofactor">
    <cofactor evidence="1">
        <name>FAD</name>
        <dbReference type="ChEBI" id="CHEBI:57692"/>
    </cofactor>
</comment>
<dbReference type="Proteomes" id="UP000323067">
    <property type="component" value="Chromosome iv"/>
</dbReference>
<reference evidence="7 8" key="1">
    <citation type="journal article" date="2017" name="BMC Genomics">
        <title>Chromosome level assembly and secondary metabolite potential of the parasitic fungus Cordyceps militaris.</title>
        <authorList>
            <person name="Kramer G.J."/>
            <person name="Nodwell J.R."/>
        </authorList>
    </citation>
    <scope>NUCLEOTIDE SEQUENCE [LARGE SCALE GENOMIC DNA]</scope>
    <source>
        <strain evidence="7 8">ATCC 34164</strain>
    </source>
</reference>
<gene>
    <name evidence="7" type="ORF">A9K55_003122</name>
</gene>
<keyword evidence="5" id="KW-0560">Oxidoreductase</keyword>